<keyword evidence="6" id="KW-1185">Reference proteome</keyword>
<dbReference type="PRINTS" id="PR00080">
    <property type="entry name" value="SDRFAMILY"/>
</dbReference>
<feature type="compositionally biased region" description="Low complexity" evidence="4">
    <location>
        <begin position="19"/>
        <end position="28"/>
    </location>
</feature>
<evidence type="ECO:0000313" key="5">
    <source>
        <dbReference type="EMBL" id="KAG2648050.1"/>
    </source>
</evidence>
<evidence type="ECO:0000256" key="1">
    <source>
        <dbReference type="ARBA" id="ARBA00006484"/>
    </source>
</evidence>
<dbReference type="InterPro" id="IPR002347">
    <property type="entry name" value="SDR_fam"/>
</dbReference>
<dbReference type="Proteomes" id="UP000823388">
    <property type="component" value="Chromosome 1N"/>
</dbReference>
<proteinExistence type="inferred from homology"/>
<dbReference type="AlphaFoldDB" id="A0A8T0WJ79"/>
<accession>A0A8T0WJ79</accession>
<evidence type="ECO:0000313" key="6">
    <source>
        <dbReference type="Proteomes" id="UP000823388"/>
    </source>
</evidence>
<dbReference type="Pfam" id="PF00106">
    <property type="entry name" value="adh_short"/>
    <property type="match status" value="1"/>
</dbReference>
<name>A0A8T0WJ79_PANVG</name>
<comment type="caution">
    <text evidence="5">The sequence shown here is derived from an EMBL/GenBank/DDBJ whole genome shotgun (WGS) entry which is preliminary data.</text>
</comment>
<reference evidence="5" key="1">
    <citation type="submission" date="2020-05" db="EMBL/GenBank/DDBJ databases">
        <title>WGS assembly of Panicum virgatum.</title>
        <authorList>
            <person name="Lovell J.T."/>
            <person name="Jenkins J."/>
            <person name="Shu S."/>
            <person name="Juenger T.E."/>
            <person name="Schmutz J."/>
        </authorList>
    </citation>
    <scope>NUCLEOTIDE SEQUENCE</scope>
    <source>
        <strain evidence="5">AP13</strain>
    </source>
</reference>
<keyword evidence="2" id="KW-0560">Oxidoreductase</keyword>
<evidence type="ECO:0000256" key="4">
    <source>
        <dbReference type="SAM" id="MobiDB-lite"/>
    </source>
</evidence>
<organism evidence="5 6">
    <name type="scientific">Panicum virgatum</name>
    <name type="common">Blackwell switchgrass</name>
    <dbReference type="NCBI Taxonomy" id="38727"/>
    <lineage>
        <taxon>Eukaryota</taxon>
        <taxon>Viridiplantae</taxon>
        <taxon>Streptophyta</taxon>
        <taxon>Embryophyta</taxon>
        <taxon>Tracheophyta</taxon>
        <taxon>Spermatophyta</taxon>
        <taxon>Magnoliopsida</taxon>
        <taxon>Liliopsida</taxon>
        <taxon>Poales</taxon>
        <taxon>Poaceae</taxon>
        <taxon>PACMAD clade</taxon>
        <taxon>Panicoideae</taxon>
        <taxon>Panicodae</taxon>
        <taxon>Paniceae</taxon>
        <taxon>Panicinae</taxon>
        <taxon>Panicum</taxon>
        <taxon>Panicum sect. Hiantes</taxon>
    </lineage>
</organism>
<dbReference type="PRINTS" id="PR00081">
    <property type="entry name" value="GDHRDH"/>
</dbReference>
<evidence type="ECO:0000256" key="2">
    <source>
        <dbReference type="ARBA" id="ARBA00023002"/>
    </source>
</evidence>
<dbReference type="GO" id="GO:0016491">
    <property type="term" value="F:oxidoreductase activity"/>
    <property type="evidence" value="ECO:0007669"/>
    <property type="project" value="UniProtKB-KW"/>
</dbReference>
<dbReference type="PANTHER" id="PTHR24320:SF200">
    <property type="entry name" value="DEHYDROGENASE_REDUCTASE SDR FAMILY MEMBER FEY"/>
    <property type="match status" value="1"/>
</dbReference>
<evidence type="ECO:0000256" key="3">
    <source>
        <dbReference type="RuleBase" id="RU000363"/>
    </source>
</evidence>
<evidence type="ECO:0008006" key="7">
    <source>
        <dbReference type="Google" id="ProtNLM"/>
    </source>
</evidence>
<protein>
    <recommendedName>
        <fullName evidence="7">WW domain-containing oxidoreductase</fullName>
    </recommendedName>
</protein>
<dbReference type="InterPro" id="IPR036291">
    <property type="entry name" value="NAD(P)-bd_dom_sf"/>
</dbReference>
<comment type="similarity">
    <text evidence="1 3">Belongs to the short-chain dehydrogenases/reductases (SDR) family.</text>
</comment>
<dbReference type="Gene3D" id="3.40.50.720">
    <property type="entry name" value="NAD(P)-binding Rossmann-like Domain"/>
    <property type="match status" value="1"/>
</dbReference>
<dbReference type="EMBL" id="CM029038">
    <property type="protein sequence ID" value="KAG2648050.1"/>
    <property type="molecule type" value="Genomic_DNA"/>
</dbReference>
<dbReference type="SUPFAM" id="SSF51735">
    <property type="entry name" value="NAD(P)-binding Rossmann-fold domains"/>
    <property type="match status" value="1"/>
</dbReference>
<feature type="region of interest" description="Disordered" evidence="4">
    <location>
        <begin position="1"/>
        <end position="39"/>
    </location>
</feature>
<dbReference type="PANTHER" id="PTHR24320">
    <property type="entry name" value="RETINOL DEHYDROGENASE"/>
    <property type="match status" value="1"/>
</dbReference>
<gene>
    <name evidence="5" type="ORF">PVAP13_1NG011200</name>
</gene>
<sequence length="304" mass="33082">MAGDLRHRRASAEDGGEGAPSAGEEAAANGKDGAGEPRGKREALGWLEWGRGWMAIVGEFFFQRIAASHLANPLELPPLEGVSIIVTGATSGIGLEIARQLTQAGAHVVMAVRRPKVAQELIQKWQNESSETGTPLNAEVMELDLLSLDSVVKFADAWNARMAPLHVLINNAGIFAIGEPQRFSKDGHEEHMQVNHLAPALLAMLLIPSLLRGSPSRIVNVNSIMHTVGFVDAEDMNLRKRKYRSWLGYSNSKLAQIKFSSMLHKRIPAEAGINVICASPGIVDTNVVSSISIFFSNHLFYFSR</sequence>